<evidence type="ECO:0000313" key="1">
    <source>
        <dbReference type="EMBL" id="SFA43395.1"/>
    </source>
</evidence>
<sequence length="102" mass="11877">MAKLPQQKDFYLCKKISAMQEPFDIEIGPINYSVFPEGNDSYTIFKEGKEYIQIQKDTSSIWLKMDYKTELPIFEEDEEVNAIGQAIENYVPEPEDEEEDGL</sequence>
<dbReference type="EMBL" id="FOJM01000003">
    <property type="protein sequence ID" value="SFA43395.1"/>
    <property type="molecule type" value="Genomic_DNA"/>
</dbReference>
<keyword evidence="2" id="KW-1185">Reference proteome</keyword>
<organism evidence="1 2">
    <name type="scientific">Pedobacter suwonensis</name>
    <dbReference type="NCBI Taxonomy" id="332999"/>
    <lineage>
        <taxon>Bacteria</taxon>
        <taxon>Pseudomonadati</taxon>
        <taxon>Bacteroidota</taxon>
        <taxon>Sphingobacteriia</taxon>
        <taxon>Sphingobacteriales</taxon>
        <taxon>Sphingobacteriaceae</taxon>
        <taxon>Pedobacter</taxon>
    </lineage>
</organism>
<gene>
    <name evidence="1" type="ORF">SAMN04488511_103337</name>
</gene>
<dbReference type="Proteomes" id="UP000198836">
    <property type="component" value="Unassembled WGS sequence"/>
</dbReference>
<protein>
    <submittedName>
        <fullName evidence="1">Uncharacterized protein</fullName>
    </submittedName>
</protein>
<dbReference type="RefSeq" id="WP_244278742.1">
    <property type="nucleotide sequence ID" value="NZ_FOJM01000003.1"/>
</dbReference>
<accession>A0A1I0SV36</accession>
<dbReference type="AlphaFoldDB" id="A0A1I0SV36"/>
<dbReference type="STRING" id="332999.SAMN04488511_103337"/>
<reference evidence="2" key="1">
    <citation type="submission" date="2016-10" db="EMBL/GenBank/DDBJ databases">
        <authorList>
            <person name="Varghese N."/>
            <person name="Submissions S."/>
        </authorList>
    </citation>
    <scope>NUCLEOTIDE SEQUENCE [LARGE SCALE GENOMIC DNA]</scope>
    <source>
        <strain evidence="2">DSM 18130</strain>
    </source>
</reference>
<name>A0A1I0SV36_9SPHI</name>
<proteinExistence type="predicted"/>
<evidence type="ECO:0000313" key="2">
    <source>
        <dbReference type="Proteomes" id="UP000198836"/>
    </source>
</evidence>